<keyword evidence="2" id="KW-0378">Hydrolase</keyword>
<evidence type="ECO:0000313" key="5">
    <source>
        <dbReference type="EMBL" id="CAH0405780.1"/>
    </source>
</evidence>
<evidence type="ECO:0000256" key="3">
    <source>
        <dbReference type="SAM" id="SignalP"/>
    </source>
</evidence>
<accession>A0ABN8B860</accession>
<keyword evidence="3" id="KW-0732">Signal</keyword>
<dbReference type="PANTHER" id="PTHR11005">
    <property type="entry name" value="LYSOSOMAL ACID LIPASE-RELATED"/>
    <property type="match status" value="1"/>
</dbReference>
<feature type="chain" id="PRO_5046024066" description="Lipase" evidence="3">
    <location>
        <begin position="21"/>
        <end position="420"/>
    </location>
</feature>
<gene>
    <name evidence="5" type="ORF">CHILSU_LOCUS9149</name>
</gene>
<dbReference type="Proteomes" id="UP001153292">
    <property type="component" value="Chromosome 5"/>
</dbReference>
<evidence type="ECO:0000256" key="2">
    <source>
        <dbReference type="PIRNR" id="PIRNR000862"/>
    </source>
</evidence>
<keyword evidence="2" id="KW-0442">Lipid degradation</keyword>
<keyword evidence="6" id="KW-1185">Reference proteome</keyword>
<dbReference type="EMBL" id="OU963898">
    <property type="protein sequence ID" value="CAH0405780.1"/>
    <property type="molecule type" value="Genomic_DNA"/>
</dbReference>
<dbReference type="PIRSF" id="PIRSF000862">
    <property type="entry name" value="Steryl_ester_lip"/>
    <property type="match status" value="1"/>
</dbReference>
<dbReference type="InterPro" id="IPR006693">
    <property type="entry name" value="AB_hydrolase_lipase"/>
</dbReference>
<feature type="signal peptide" evidence="3">
    <location>
        <begin position="1"/>
        <end position="20"/>
    </location>
</feature>
<dbReference type="InterPro" id="IPR025483">
    <property type="entry name" value="Lipase_euk"/>
</dbReference>
<evidence type="ECO:0000256" key="1">
    <source>
        <dbReference type="ARBA" id="ARBA00010701"/>
    </source>
</evidence>
<proteinExistence type="inferred from homology"/>
<dbReference type="Gene3D" id="3.40.50.1820">
    <property type="entry name" value="alpha/beta hydrolase"/>
    <property type="match status" value="1"/>
</dbReference>
<dbReference type="Pfam" id="PF04083">
    <property type="entry name" value="Abhydro_lipase"/>
    <property type="match status" value="1"/>
</dbReference>
<name>A0ABN8B860_CHISP</name>
<feature type="domain" description="Partial AB-hydrolase lipase" evidence="4">
    <location>
        <begin position="57"/>
        <end position="113"/>
    </location>
</feature>
<sequence>MELVGSVIVFLCVLISVNNASILEPTKANPLLSYYIPEARELKNALGLHEDVYLNFTELTSKYGYKSEEHTVTTEDGYILTIFRILSKCDGPSTSYPVLMMHGLIDSSDVYIVAGPDLGLGYVLSKNCYDVWAANHRGNVYSRRHVSLDPDKDIKFWDYSFDEHGNFDLPATIDYVLQVTNKQKLFYVGHSQGTTDFFVLTSLRPEYNDKIQLSVQLAPVAWMTNSMSPIPRALAYHVSQVKEFLDGMGLREILGKHQLSHFVLEILCSFQPEAVCGTTYRLTSGLEPGTLKPKVLSVSLGHLLAGTSTKNLVHFAQLIVSKKFKRFNEGLEGNMKRYQSSKPPEYNVSLISSPVVLVSAHQDWLSSLKDVETLSSKLPNLVENYVVPLKEWSHVNHVYDERIQKYVNPKILDYFKEYEV</sequence>
<dbReference type="InterPro" id="IPR029058">
    <property type="entry name" value="AB_hydrolase_fold"/>
</dbReference>
<protein>
    <recommendedName>
        <fullName evidence="2">Lipase</fullName>
    </recommendedName>
</protein>
<comment type="similarity">
    <text evidence="1 2">Belongs to the AB hydrolase superfamily. Lipase family.</text>
</comment>
<reference evidence="5" key="1">
    <citation type="submission" date="2021-12" db="EMBL/GenBank/DDBJ databases">
        <authorList>
            <person name="King R."/>
        </authorList>
    </citation>
    <scope>NUCLEOTIDE SEQUENCE</scope>
</reference>
<evidence type="ECO:0000259" key="4">
    <source>
        <dbReference type="Pfam" id="PF04083"/>
    </source>
</evidence>
<dbReference type="SUPFAM" id="SSF53474">
    <property type="entry name" value="alpha/beta-Hydrolases"/>
    <property type="match status" value="1"/>
</dbReference>
<evidence type="ECO:0000313" key="6">
    <source>
        <dbReference type="Proteomes" id="UP001153292"/>
    </source>
</evidence>
<keyword evidence="2" id="KW-0443">Lipid metabolism</keyword>
<organism evidence="5 6">
    <name type="scientific">Chilo suppressalis</name>
    <name type="common">Asiatic rice borer moth</name>
    <dbReference type="NCBI Taxonomy" id="168631"/>
    <lineage>
        <taxon>Eukaryota</taxon>
        <taxon>Metazoa</taxon>
        <taxon>Ecdysozoa</taxon>
        <taxon>Arthropoda</taxon>
        <taxon>Hexapoda</taxon>
        <taxon>Insecta</taxon>
        <taxon>Pterygota</taxon>
        <taxon>Neoptera</taxon>
        <taxon>Endopterygota</taxon>
        <taxon>Lepidoptera</taxon>
        <taxon>Glossata</taxon>
        <taxon>Ditrysia</taxon>
        <taxon>Pyraloidea</taxon>
        <taxon>Crambidae</taxon>
        <taxon>Crambinae</taxon>
        <taxon>Chilo</taxon>
    </lineage>
</organism>